<sequence length="260" mass="28909">MIVVKKLRKSYGPLEVLRDLDLEVQDGETVVILGRSGVGKSVLLRQIIGIETPDSGSIEIEGKNLNALSRKEKQKITKQMGMLFQSGALFDSLPVGENVAFYLRQHKLGLTEKELQKRVAESLHLVGLEGTEAKMPSDLSGGMRKRAALARVIAYRPRIVLYDEPTTGLDPITAMQINELIIETKHQLQATSIVVTHDIKSALYVGDRLALHHNKSISHIARKEDFFKIQDPQIQAFFQNASLTSTTAQEIKKGESLKND</sequence>
<evidence type="ECO:0000259" key="4">
    <source>
        <dbReference type="PROSITE" id="PS50893"/>
    </source>
</evidence>
<dbReference type="Gene3D" id="3.40.50.300">
    <property type="entry name" value="P-loop containing nucleotide triphosphate hydrolases"/>
    <property type="match status" value="1"/>
</dbReference>
<evidence type="ECO:0000313" key="6">
    <source>
        <dbReference type="Proteomes" id="UP000220251"/>
    </source>
</evidence>
<evidence type="ECO:0000256" key="2">
    <source>
        <dbReference type="ARBA" id="ARBA00022741"/>
    </source>
</evidence>
<dbReference type="OrthoDB" id="9772862at2"/>
<proteinExistence type="predicted"/>
<dbReference type="EC" id="3.6.3.-" evidence="5"/>
<dbReference type="PROSITE" id="PS00211">
    <property type="entry name" value="ABC_TRANSPORTER_1"/>
    <property type="match status" value="1"/>
</dbReference>
<keyword evidence="1" id="KW-0813">Transport</keyword>
<dbReference type="AlphaFoldDB" id="A0A0H5DP84"/>
<dbReference type="InterPro" id="IPR003439">
    <property type="entry name" value="ABC_transporter-like_ATP-bd"/>
</dbReference>
<dbReference type="InterPro" id="IPR027417">
    <property type="entry name" value="P-loop_NTPase"/>
</dbReference>
<keyword evidence="6" id="KW-1185">Reference proteome</keyword>
<name>A0A0H5DP84_9BACT</name>
<keyword evidence="5" id="KW-0378">Hydrolase</keyword>
<dbReference type="SMART" id="SM00382">
    <property type="entry name" value="AAA"/>
    <property type="match status" value="1"/>
</dbReference>
<protein>
    <submittedName>
        <fullName evidence="5">ABC-type transporter, ATPase subunit</fullName>
        <ecNumber evidence="5">3.6.3.-</ecNumber>
    </submittedName>
</protein>
<dbReference type="InterPro" id="IPR017871">
    <property type="entry name" value="ABC_transporter-like_CS"/>
</dbReference>
<evidence type="ECO:0000313" key="5">
    <source>
        <dbReference type="EMBL" id="CRX38192.1"/>
    </source>
</evidence>
<dbReference type="PANTHER" id="PTHR43023">
    <property type="entry name" value="PROTEIN TRIGALACTOSYLDIACYLGLYCEROL 3, CHLOROPLASTIC"/>
    <property type="match status" value="1"/>
</dbReference>
<dbReference type="InterPro" id="IPR003593">
    <property type="entry name" value="AAA+_ATPase"/>
</dbReference>
<dbReference type="Pfam" id="PF00005">
    <property type="entry name" value="ABC_tran"/>
    <property type="match status" value="1"/>
</dbReference>
<dbReference type="PANTHER" id="PTHR43023:SF6">
    <property type="entry name" value="INTERMEMBRANE PHOSPHOLIPID TRANSPORT SYSTEM ATP-BINDING PROTEIN MLAF"/>
    <property type="match status" value="1"/>
</dbReference>
<dbReference type="Proteomes" id="UP000220251">
    <property type="component" value="Unassembled WGS sequence"/>
</dbReference>
<accession>A0A0H5DP84</accession>
<reference evidence="6" key="1">
    <citation type="submission" date="2015-06" db="EMBL/GenBank/DDBJ databases">
        <authorList>
            <person name="Bertelli C."/>
        </authorList>
    </citation>
    <scope>NUCLEOTIDE SEQUENCE [LARGE SCALE GENOMIC DNA]</scope>
    <source>
        <strain evidence="6">CRIB-30</strain>
    </source>
</reference>
<feature type="domain" description="ABC transporter" evidence="4">
    <location>
        <begin position="2"/>
        <end position="239"/>
    </location>
</feature>
<dbReference type="PROSITE" id="PS50893">
    <property type="entry name" value="ABC_TRANSPORTER_2"/>
    <property type="match status" value="1"/>
</dbReference>
<dbReference type="GO" id="GO:0005524">
    <property type="term" value="F:ATP binding"/>
    <property type="evidence" value="ECO:0007669"/>
    <property type="project" value="UniProtKB-KW"/>
</dbReference>
<dbReference type="GO" id="GO:0016887">
    <property type="term" value="F:ATP hydrolysis activity"/>
    <property type="evidence" value="ECO:0007669"/>
    <property type="project" value="InterPro"/>
</dbReference>
<organism evidence="5 6">
    <name type="scientific">Estrella lausannensis</name>
    <dbReference type="NCBI Taxonomy" id="483423"/>
    <lineage>
        <taxon>Bacteria</taxon>
        <taxon>Pseudomonadati</taxon>
        <taxon>Chlamydiota</taxon>
        <taxon>Chlamydiia</taxon>
        <taxon>Parachlamydiales</taxon>
        <taxon>Candidatus Criblamydiaceae</taxon>
        <taxon>Estrella</taxon>
    </lineage>
</organism>
<keyword evidence="3" id="KW-0067">ATP-binding</keyword>
<evidence type="ECO:0000256" key="3">
    <source>
        <dbReference type="ARBA" id="ARBA00022840"/>
    </source>
</evidence>
<dbReference type="EMBL" id="CWGJ01000011">
    <property type="protein sequence ID" value="CRX38192.1"/>
    <property type="molecule type" value="Genomic_DNA"/>
</dbReference>
<gene>
    <name evidence="5" type="ORF">ELAC_0843</name>
</gene>
<evidence type="ECO:0000256" key="1">
    <source>
        <dbReference type="ARBA" id="ARBA00022448"/>
    </source>
</evidence>
<keyword evidence="2" id="KW-0547">Nucleotide-binding</keyword>
<dbReference type="SUPFAM" id="SSF52540">
    <property type="entry name" value="P-loop containing nucleoside triphosphate hydrolases"/>
    <property type="match status" value="1"/>
</dbReference>
<dbReference type="RefSeq" id="WP_098038042.1">
    <property type="nucleotide sequence ID" value="NZ_CWGJ01000011.1"/>
</dbReference>